<keyword evidence="9" id="KW-0170">Cobalt</keyword>
<feature type="binding site" evidence="9">
    <location>
        <position position="171"/>
    </location>
    <ligand>
        <name>Mn(2+)</name>
        <dbReference type="ChEBI" id="CHEBI:29035"/>
    </ligand>
</feature>
<evidence type="ECO:0000313" key="13">
    <source>
        <dbReference type="EMBL" id="WOC32465.1"/>
    </source>
</evidence>
<feature type="binding site" evidence="8">
    <location>
        <position position="95"/>
    </location>
    <ligand>
        <name>substrate</name>
    </ligand>
</feature>
<dbReference type="AlphaFoldDB" id="A0AA97D8E4"/>
<evidence type="ECO:0000256" key="2">
    <source>
        <dbReference type="ARBA" id="ARBA00011881"/>
    </source>
</evidence>
<dbReference type="PANTHER" id="PTHR32092">
    <property type="entry name" value="6-PHOSPHO-BETA-GLUCOSIDASE-RELATED"/>
    <property type="match status" value="1"/>
</dbReference>
<dbReference type="EMBL" id="CP135996">
    <property type="protein sequence ID" value="WOC32465.1"/>
    <property type="molecule type" value="Genomic_DNA"/>
</dbReference>
<dbReference type="GO" id="GO:0005975">
    <property type="term" value="P:carbohydrate metabolic process"/>
    <property type="evidence" value="ECO:0007669"/>
    <property type="project" value="InterPro"/>
</dbReference>
<keyword evidence="3 9" id="KW-0479">Metal-binding</keyword>
<comment type="cofactor">
    <cofactor evidence="11">
        <name>NAD(+)</name>
        <dbReference type="ChEBI" id="CHEBI:57540"/>
    </cofactor>
    <text evidence="11">Binds 1 NAD(+) per subunit.</text>
</comment>
<dbReference type="KEGG" id="carl:PXC00_00945"/>
<evidence type="ECO:0000256" key="5">
    <source>
        <dbReference type="ARBA" id="ARBA00023027"/>
    </source>
</evidence>
<keyword evidence="5 11" id="KW-0520">NAD</keyword>
<dbReference type="EC" id="3.2.1.86" evidence="13"/>
<evidence type="ECO:0000256" key="1">
    <source>
        <dbReference type="ARBA" id="ARBA00010141"/>
    </source>
</evidence>
<keyword evidence="4 11" id="KW-0378">Hydrolase</keyword>
<proteinExistence type="inferred from homology"/>
<dbReference type="RefSeq" id="WP_275844829.1">
    <property type="nucleotide sequence ID" value="NZ_CP135996.1"/>
</dbReference>
<evidence type="ECO:0000259" key="12">
    <source>
        <dbReference type="Pfam" id="PF11975"/>
    </source>
</evidence>
<dbReference type="GO" id="GO:0016616">
    <property type="term" value="F:oxidoreductase activity, acting on the CH-OH group of donors, NAD or NADP as acceptor"/>
    <property type="evidence" value="ECO:0007669"/>
    <property type="project" value="InterPro"/>
</dbReference>
<dbReference type="PROSITE" id="PS01324">
    <property type="entry name" value="GLYCOSYL_HYDROL_F4"/>
    <property type="match status" value="1"/>
</dbReference>
<dbReference type="SUPFAM" id="SSF56327">
    <property type="entry name" value="LDH C-terminal domain-like"/>
    <property type="match status" value="1"/>
</dbReference>
<evidence type="ECO:0000313" key="14">
    <source>
        <dbReference type="Proteomes" id="UP001300604"/>
    </source>
</evidence>
<dbReference type="Gene3D" id="3.40.50.720">
    <property type="entry name" value="NAD(P)-binding Rossmann-like Domain"/>
    <property type="match status" value="1"/>
</dbReference>
<keyword evidence="14" id="KW-1185">Reference proteome</keyword>
<keyword evidence="7 11" id="KW-0326">Glycosidase</keyword>
<feature type="site" description="Increases basicity of active site Tyr" evidence="10">
    <location>
        <position position="111"/>
    </location>
</feature>
<dbReference type="InterPro" id="IPR001088">
    <property type="entry name" value="Glyco_hydro_4"/>
</dbReference>
<comment type="subunit">
    <text evidence="2">Homotetramer.</text>
</comment>
<dbReference type="Pfam" id="PF02056">
    <property type="entry name" value="Glyco_hydro_4"/>
    <property type="match status" value="1"/>
</dbReference>
<evidence type="ECO:0000256" key="8">
    <source>
        <dbReference type="PIRSR" id="PIRSR601088-2"/>
    </source>
</evidence>
<dbReference type="PRINTS" id="PR00732">
    <property type="entry name" value="GLHYDRLASE4"/>
</dbReference>
<evidence type="ECO:0000256" key="10">
    <source>
        <dbReference type="PIRSR" id="PIRSR601088-4"/>
    </source>
</evidence>
<evidence type="ECO:0000256" key="4">
    <source>
        <dbReference type="ARBA" id="ARBA00022801"/>
    </source>
</evidence>
<evidence type="ECO:0000256" key="11">
    <source>
        <dbReference type="RuleBase" id="RU361152"/>
    </source>
</evidence>
<feature type="domain" description="Glycosyl hydrolase family 4 C-terminal" evidence="12">
    <location>
        <begin position="198"/>
        <end position="416"/>
    </location>
</feature>
<dbReference type="Pfam" id="PF11975">
    <property type="entry name" value="Glyco_hydro_4C"/>
    <property type="match status" value="1"/>
</dbReference>
<sequence>MQGVKIVTIGGGSSYTPELIEGFIKRKDTLPVREIWLVDIPEGKEKLEIVGALAKRMVKAAKLDCQVHLTLDRREALAGADFVTTQFRVGLLDARIRDERIPLSHGLIGQETNGAGGLFKAFRTIPVILDIIKDMRALCPDAWLVNFTNPSGMVTEAAIRYGQWEKTVGLCNVPVISQKKCYEILGLNEEKQELFFQFAGLDHFHWHRVWNKAGKEITRDLINQVYSPENAGKYQIVKNIKEIPYNFEQIQDLGLLPCSYHHYYYLTADMLEDQLEEYKDHKTRGEQVKAIEKELFELYKNPQMDKKPEQLTQRGGTYYSEAACELIESIYSDKRNLMVVSTRNNGTISDLPYDCIVEVSSLITSHGPEPLNWGSFAPNVRGPLQLQKAMEECTIEAAVTGDYGKALQAFTMNPLITSGRIAAQLLDEMLLANREYLPQFQSKIAELE</sequence>
<accession>A0AA97D8E4</accession>
<name>A0AA97D8E4_9FIRM</name>
<dbReference type="Gene3D" id="3.90.110.10">
    <property type="entry name" value="Lactate dehydrogenase/glycoside hydrolase, family 4, C-terminal"/>
    <property type="match status" value="1"/>
</dbReference>
<dbReference type="GO" id="GO:0046872">
    <property type="term" value="F:metal ion binding"/>
    <property type="evidence" value="ECO:0007669"/>
    <property type="project" value="UniProtKB-KW"/>
</dbReference>
<evidence type="ECO:0000256" key="3">
    <source>
        <dbReference type="ARBA" id="ARBA00022723"/>
    </source>
</evidence>
<reference evidence="14" key="3">
    <citation type="submission" date="2024-06" db="EMBL/GenBank/DDBJ databases">
        <authorList>
            <person name="Zeng C."/>
        </authorList>
    </citation>
    <scope>NUCLEOTIDE SEQUENCE [LARGE SCALE GENOMIC DNA]</scope>
    <source>
        <strain evidence="14">ZCY20-5</strain>
    </source>
</reference>
<dbReference type="Proteomes" id="UP001300604">
    <property type="component" value="Chromosome"/>
</dbReference>
<reference evidence="14" key="2">
    <citation type="submission" date="2024-06" db="EMBL/GenBank/DDBJ databases">
        <title>Caproicibacterium argilliputei sp. nov, a novel caproic acid producing anaerobic bacterium isolated from pit mud.</title>
        <authorList>
            <person name="Zeng C."/>
        </authorList>
    </citation>
    <scope>NUCLEOTIDE SEQUENCE [LARGE SCALE GENOMIC DNA]</scope>
    <source>
        <strain evidence="14">ZCY20-5</strain>
    </source>
</reference>
<keyword evidence="9" id="KW-0533">Nickel</keyword>
<gene>
    <name evidence="13" type="ORF">PXC00_00945</name>
</gene>
<dbReference type="InterPro" id="IPR015955">
    <property type="entry name" value="Lactate_DH/Glyco_Ohase_4_C"/>
</dbReference>
<dbReference type="GO" id="GO:0008706">
    <property type="term" value="F:6-phospho-beta-glucosidase activity"/>
    <property type="evidence" value="ECO:0007669"/>
    <property type="project" value="UniProtKB-EC"/>
</dbReference>
<comment type="similarity">
    <text evidence="1 11">Belongs to the glycosyl hydrolase 4 family.</text>
</comment>
<dbReference type="CDD" id="cd05296">
    <property type="entry name" value="GH4_P_beta_glucosidase"/>
    <property type="match status" value="1"/>
</dbReference>
<dbReference type="SUPFAM" id="SSF51735">
    <property type="entry name" value="NAD(P)-binding Rossmann-fold domains"/>
    <property type="match status" value="1"/>
</dbReference>
<protein>
    <submittedName>
        <fullName evidence="13">6-phospho-beta-glucosidase</fullName>
        <ecNumber evidence="13">3.2.1.86</ecNumber>
    </submittedName>
</protein>
<evidence type="ECO:0000256" key="7">
    <source>
        <dbReference type="ARBA" id="ARBA00023295"/>
    </source>
</evidence>
<dbReference type="PANTHER" id="PTHR32092:SF5">
    <property type="entry name" value="6-PHOSPHO-BETA-GLUCOSIDASE"/>
    <property type="match status" value="1"/>
</dbReference>
<evidence type="ECO:0000256" key="6">
    <source>
        <dbReference type="ARBA" id="ARBA00023211"/>
    </source>
</evidence>
<dbReference type="InterPro" id="IPR019802">
    <property type="entry name" value="GlycHydrolase_4_CS"/>
</dbReference>
<evidence type="ECO:0000256" key="9">
    <source>
        <dbReference type="PIRSR" id="PIRSR601088-3"/>
    </source>
</evidence>
<reference evidence="13 14" key="1">
    <citation type="submission" date="2024-06" db="EMBL/GenBank/DDBJ databases">
        <title>Caproicibacterium argilliputei sp. nov, a novel caproic acid producing anaerobic bacterium isolated from pit mud.</title>
        <authorList>
            <person name="Xia S."/>
        </authorList>
    </citation>
    <scope>NUCLEOTIDE SEQUENCE [LARGE SCALE GENOMIC DNA]</scope>
    <source>
        <strain evidence="13 14">ZCY20-5</strain>
    </source>
</reference>
<feature type="binding site" evidence="8">
    <location>
        <position position="149"/>
    </location>
    <ligand>
        <name>substrate</name>
    </ligand>
</feature>
<dbReference type="InterPro" id="IPR022616">
    <property type="entry name" value="Glyco_hydro_4_C"/>
</dbReference>
<organism evidence="13 14">
    <name type="scientific">Caproicibacterium argilliputei</name>
    <dbReference type="NCBI Taxonomy" id="3030016"/>
    <lineage>
        <taxon>Bacteria</taxon>
        <taxon>Bacillati</taxon>
        <taxon>Bacillota</taxon>
        <taxon>Clostridia</taxon>
        <taxon>Eubacteriales</taxon>
        <taxon>Oscillospiraceae</taxon>
        <taxon>Caproicibacterium</taxon>
    </lineage>
</organism>
<keyword evidence="9" id="KW-0408">Iron</keyword>
<feature type="binding site" evidence="9">
    <location>
        <position position="203"/>
    </location>
    <ligand>
        <name>Mn(2+)</name>
        <dbReference type="ChEBI" id="CHEBI:29035"/>
    </ligand>
</feature>
<keyword evidence="6 9" id="KW-0464">Manganese</keyword>
<dbReference type="InterPro" id="IPR036291">
    <property type="entry name" value="NAD(P)-bd_dom_sf"/>
</dbReference>